<feature type="transmembrane region" description="Helical" evidence="5">
    <location>
        <begin position="336"/>
        <end position="356"/>
    </location>
</feature>
<feature type="transmembrane region" description="Helical" evidence="5">
    <location>
        <begin position="229"/>
        <end position="248"/>
    </location>
</feature>
<feature type="transmembrane region" description="Helical" evidence="5">
    <location>
        <begin position="121"/>
        <end position="147"/>
    </location>
</feature>
<feature type="transmembrane region" description="Helical" evidence="5">
    <location>
        <begin position="153"/>
        <end position="170"/>
    </location>
</feature>
<evidence type="ECO:0000256" key="2">
    <source>
        <dbReference type="ARBA" id="ARBA00022692"/>
    </source>
</evidence>
<accession>A0ABX1HEE4</accession>
<feature type="transmembrane region" description="Helical" evidence="5">
    <location>
        <begin position="90"/>
        <end position="109"/>
    </location>
</feature>
<evidence type="ECO:0000313" key="7">
    <source>
        <dbReference type="EMBL" id="NKI88618.1"/>
    </source>
</evidence>
<organism evidence="7 8">
    <name type="scientific">Hymenobacter artigasi</name>
    <dbReference type="NCBI Taxonomy" id="2719616"/>
    <lineage>
        <taxon>Bacteria</taxon>
        <taxon>Pseudomonadati</taxon>
        <taxon>Bacteroidota</taxon>
        <taxon>Cytophagia</taxon>
        <taxon>Cytophagales</taxon>
        <taxon>Hymenobacteraceae</taxon>
        <taxon>Hymenobacter</taxon>
    </lineage>
</organism>
<keyword evidence="8" id="KW-1185">Reference proteome</keyword>
<evidence type="ECO:0000256" key="3">
    <source>
        <dbReference type="ARBA" id="ARBA00022989"/>
    </source>
</evidence>
<dbReference type="Pfam" id="PF04932">
    <property type="entry name" value="Wzy_C"/>
    <property type="match status" value="1"/>
</dbReference>
<comment type="caution">
    <text evidence="7">The sequence shown here is derived from an EMBL/GenBank/DDBJ whole genome shotgun (WGS) entry which is preliminary data.</text>
</comment>
<dbReference type="Proteomes" id="UP000717634">
    <property type="component" value="Unassembled WGS sequence"/>
</dbReference>
<comment type="subcellular location">
    <subcellularLocation>
        <location evidence="1">Membrane</location>
        <topology evidence="1">Multi-pass membrane protein</topology>
    </subcellularLocation>
</comment>
<feature type="transmembrane region" description="Helical" evidence="5">
    <location>
        <begin position="177"/>
        <end position="194"/>
    </location>
</feature>
<evidence type="ECO:0000256" key="5">
    <source>
        <dbReference type="SAM" id="Phobius"/>
    </source>
</evidence>
<evidence type="ECO:0000256" key="1">
    <source>
        <dbReference type="ARBA" id="ARBA00004141"/>
    </source>
</evidence>
<evidence type="ECO:0000259" key="6">
    <source>
        <dbReference type="Pfam" id="PF04932"/>
    </source>
</evidence>
<feature type="transmembrane region" description="Helical" evidence="5">
    <location>
        <begin position="200"/>
        <end position="217"/>
    </location>
</feature>
<feature type="domain" description="O-antigen ligase-related" evidence="6">
    <location>
        <begin position="183"/>
        <end position="347"/>
    </location>
</feature>
<keyword evidence="2 5" id="KW-0812">Transmembrane</keyword>
<feature type="transmembrane region" description="Helical" evidence="5">
    <location>
        <begin position="65"/>
        <end position="84"/>
    </location>
</feature>
<keyword evidence="3 5" id="KW-1133">Transmembrane helix</keyword>
<evidence type="ECO:0000256" key="4">
    <source>
        <dbReference type="ARBA" id="ARBA00023136"/>
    </source>
</evidence>
<protein>
    <recommendedName>
        <fullName evidence="6">O-antigen ligase-related domain-containing protein</fullName>
    </recommendedName>
</protein>
<keyword evidence="4 5" id="KW-0472">Membrane</keyword>
<feature type="transmembrane region" description="Helical" evidence="5">
    <location>
        <begin position="388"/>
        <end position="407"/>
    </location>
</feature>
<reference evidence="7 8" key="1">
    <citation type="submission" date="2020-03" db="EMBL/GenBank/DDBJ databases">
        <title>Genomic Encyclopedia of Type Strains, Phase IV (KMG-V): Genome sequencing to study the core and pangenomes of soil and plant-associated prokaryotes.</title>
        <authorList>
            <person name="Whitman W."/>
        </authorList>
    </citation>
    <scope>NUCLEOTIDE SEQUENCE [LARGE SCALE GENOMIC DNA]</scope>
    <source>
        <strain evidence="7 8">1B</strain>
    </source>
</reference>
<dbReference type="EMBL" id="JAAVTK010000002">
    <property type="protein sequence ID" value="NKI88618.1"/>
    <property type="molecule type" value="Genomic_DNA"/>
</dbReference>
<feature type="transmembrane region" description="Helical" evidence="5">
    <location>
        <begin position="363"/>
        <end position="382"/>
    </location>
</feature>
<proteinExistence type="predicted"/>
<dbReference type="RefSeq" id="WP_168672227.1">
    <property type="nucleotide sequence ID" value="NZ_JAAVTK010000002.1"/>
</dbReference>
<evidence type="ECO:0000313" key="8">
    <source>
        <dbReference type="Proteomes" id="UP000717634"/>
    </source>
</evidence>
<name>A0ABX1HEE4_9BACT</name>
<dbReference type="InterPro" id="IPR007016">
    <property type="entry name" value="O-antigen_ligase-rel_domated"/>
</dbReference>
<gene>
    <name evidence="7" type="ORF">HBN54_001205</name>
</gene>
<sequence length="442" mass="49486">MKISLRFLYLLPMVCILLTAEGLSDFLFRGQDSPKITMFGLTLLGASLAASVLFYRYMERVMQRWLLGLVAVLLGLALESYAGWNSWMVYPHVFSKFLALLYLFAIYGFHRRFGLPPVGLLMGLLMGGLSVSLLVFHPEALSISAFLENERGFVAQSAILLLLPTLYYFNQYLAHGGLLRLLVFLGGLLFIVFLQHRSVWVSTSVALLLNVGLVAFGRVARARFSTQRLLPMLFIPLIVLISGGLVVISDPKISKKLSSSIQDIMHPSKRGTGNWRLRQFQAYEPYMLEYPLAGMRLQGFELPVQFFTEAANGGGDEPVWSYRTGHHFHSFYVDRIFYFGVLGLLFTVVVPVGLLVRRLRQPLPLPPPTAAIMVFVLSLLVFGFSYDWSFYFFGLWGLALAAAAPVWQPRRLAAPTPLPTVASLVVPNLAHRYAHTATATPR</sequence>
<feature type="transmembrane region" description="Helical" evidence="5">
    <location>
        <begin position="38"/>
        <end position="58"/>
    </location>
</feature>